<dbReference type="PANTHER" id="PTHR43735">
    <property type="entry name" value="APOPTOSIS-INDUCING FACTOR 1"/>
    <property type="match status" value="1"/>
</dbReference>
<dbReference type="InterPro" id="IPR036188">
    <property type="entry name" value="FAD/NAD-bd_sf"/>
</dbReference>
<keyword evidence="4" id="KW-0560">Oxidoreductase</keyword>
<feature type="domain" description="FAD/NAD(P)-binding" evidence="5">
    <location>
        <begin position="34"/>
        <end position="236"/>
    </location>
</feature>
<evidence type="ECO:0000313" key="7">
    <source>
        <dbReference type="Proteomes" id="UP001633002"/>
    </source>
</evidence>
<dbReference type="Gene3D" id="3.50.50.100">
    <property type="match status" value="1"/>
</dbReference>
<dbReference type="Proteomes" id="UP001633002">
    <property type="component" value="Unassembled WGS sequence"/>
</dbReference>
<dbReference type="PANTHER" id="PTHR43735:SF3">
    <property type="entry name" value="FERROPTOSIS SUPPRESSOR PROTEIN 1"/>
    <property type="match status" value="1"/>
</dbReference>
<keyword evidence="3" id="KW-0274">FAD</keyword>
<evidence type="ECO:0000259" key="5">
    <source>
        <dbReference type="Pfam" id="PF07992"/>
    </source>
</evidence>
<keyword evidence="7" id="KW-1185">Reference proteome</keyword>
<dbReference type="Pfam" id="PF07992">
    <property type="entry name" value="Pyr_redox_2"/>
    <property type="match status" value="1"/>
</dbReference>
<gene>
    <name evidence="6" type="ORF">R1sor_008480</name>
</gene>
<dbReference type="EMBL" id="JBJQOH010000003">
    <property type="protein sequence ID" value="KAL3694829.1"/>
    <property type="molecule type" value="Genomic_DNA"/>
</dbReference>
<protein>
    <recommendedName>
        <fullName evidence="5">FAD/NAD(P)-binding domain-containing protein</fullName>
    </recommendedName>
</protein>
<reference evidence="6 7" key="1">
    <citation type="submission" date="2024-09" db="EMBL/GenBank/DDBJ databases">
        <title>Chromosome-scale assembly of Riccia sorocarpa.</title>
        <authorList>
            <person name="Paukszto L."/>
        </authorList>
    </citation>
    <scope>NUCLEOTIDE SEQUENCE [LARGE SCALE GENOMIC DNA]</scope>
    <source>
        <strain evidence="6">LP-2024</strain>
        <tissue evidence="6">Aerial parts of the thallus</tissue>
    </source>
</reference>
<dbReference type="InterPro" id="IPR023753">
    <property type="entry name" value="FAD/NAD-binding_dom"/>
</dbReference>
<evidence type="ECO:0000256" key="2">
    <source>
        <dbReference type="ARBA" id="ARBA00022630"/>
    </source>
</evidence>
<comment type="similarity">
    <text evidence="1">Belongs to the FAD-dependent oxidoreductase family.</text>
</comment>
<proteinExistence type="inferred from homology"/>
<evidence type="ECO:0000256" key="4">
    <source>
        <dbReference type="ARBA" id="ARBA00023002"/>
    </source>
</evidence>
<dbReference type="SUPFAM" id="SSF51905">
    <property type="entry name" value="FAD/NAD(P)-binding domain"/>
    <property type="match status" value="2"/>
</dbReference>
<organism evidence="6 7">
    <name type="scientific">Riccia sorocarpa</name>
    <dbReference type="NCBI Taxonomy" id="122646"/>
    <lineage>
        <taxon>Eukaryota</taxon>
        <taxon>Viridiplantae</taxon>
        <taxon>Streptophyta</taxon>
        <taxon>Embryophyta</taxon>
        <taxon>Marchantiophyta</taxon>
        <taxon>Marchantiopsida</taxon>
        <taxon>Marchantiidae</taxon>
        <taxon>Marchantiales</taxon>
        <taxon>Ricciaceae</taxon>
        <taxon>Riccia</taxon>
    </lineage>
</organism>
<dbReference type="AlphaFoldDB" id="A0ABD3HWZ9"/>
<comment type="caution">
    <text evidence="6">The sequence shown here is derived from an EMBL/GenBank/DDBJ whole genome shotgun (WGS) entry which is preliminary data.</text>
</comment>
<dbReference type="GO" id="GO:0016491">
    <property type="term" value="F:oxidoreductase activity"/>
    <property type="evidence" value="ECO:0007669"/>
    <property type="project" value="UniProtKB-KW"/>
</dbReference>
<evidence type="ECO:0000313" key="6">
    <source>
        <dbReference type="EMBL" id="KAL3694829.1"/>
    </source>
</evidence>
<evidence type="ECO:0000256" key="1">
    <source>
        <dbReference type="ARBA" id="ARBA00006442"/>
    </source>
</evidence>
<keyword evidence="2" id="KW-0285">Flavoprotein</keyword>
<accession>A0ABD3HWZ9</accession>
<sequence>MAGEKKKVVVVGGGIAGSSIAYGLQNDADDSAVSVTESELTTDSGEVVPFDFLVITTGTTFSGPKTKVERIEDFEAKKKKIEDSDSILIIGGGPVGVELAGEIATDFPKKKLTLVQSGDRLIDFLGPKASDKAQKWLKNKGVEVILNDRVETDDLTPPNYVTKSGKQITADAHFVAVGKKLGKGWIEASPALKEKLNDEGRLQVEQTCQVAGFTNIFAAGDITDIKEIKQGYLAARHAAAVISNIKKLIKNPDEKKLSTYKPSEKAIGLVSLGRQEGVAQFPFATVGGWLPGKLKSKDLFVGQTRSSLGLKQKA</sequence>
<name>A0ABD3HWZ9_9MARC</name>
<evidence type="ECO:0000256" key="3">
    <source>
        <dbReference type="ARBA" id="ARBA00022827"/>
    </source>
</evidence>